<sequence length="385" mass="42364">MMRIWSLFRLLSAVVLCGAAAFAVVKVPTMALFPVAVVATEYGHWLFLIPLVLAFLPVARTRINCFGTAFALAASVLFLSSVVRAIPVAYRLPKQLAEAFPSSAPAAHSADDPTPLSWKKLWFPPKVEPVPVETYTYAQHGNDALHLLLYRHHGTSPAPCVIAIHGGGWINGSVSEGAPLNHCLAREGYAVAAIEYRLAPRWTWPAQRDDVFDAIDYLRQHAAQFGVDPQRFVLLGRSAGGQIAEAVAYGAHDRTIRGCIAFYSPADMHYAFKYARADDILNSLKLVRQYMGGDPTDARANYDGASSILLANSDSPPTLLIHGRRDELVWYLQSERLSRRLDSVGTPHCFVRLPWATHAFDFNFNGPGGQISTYAVETFLRAVTQ</sequence>
<dbReference type="GO" id="GO:0016787">
    <property type="term" value="F:hydrolase activity"/>
    <property type="evidence" value="ECO:0007669"/>
    <property type="project" value="UniProtKB-KW"/>
</dbReference>
<dbReference type="InterPro" id="IPR029058">
    <property type="entry name" value="AB_hydrolase_fold"/>
</dbReference>
<evidence type="ECO:0000313" key="4">
    <source>
        <dbReference type="EMBL" id="EDY17156.1"/>
    </source>
</evidence>
<protein>
    <submittedName>
        <fullName evidence="4">Alpha/beta hydrolase fold-3 domain protein</fullName>
    </submittedName>
</protein>
<evidence type="ECO:0000256" key="1">
    <source>
        <dbReference type="ARBA" id="ARBA00022801"/>
    </source>
</evidence>
<keyword evidence="1 4" id="KW-0378">Hydrolase</keyword>
<proteinExistence type="predicted"/>
<dbReference type="InterPro" id="IPR049492">
    <property type="entry name" value="BD-FAE-like_dom"/>
</dbReference>
<dbReference type="STRING" id="497964.CfE428DRAFT_5338"/>
<dbReference type="EMBL" id="ABVL01000023">
    <property type="protein sequence ID" value="EDY17156.1"/>
    <property type="molecule type" value="Genomic_DNA"/>
</dbReference>
<dbReference type="AlphaFoldDB" id="B4D8U8"/>
<evidence type="ECO:0000259" key="3">
    <source>
        <dbReference type="Pfam" id="PF20434"/>
    </source>
</evidence>
<dbReference type="Proteomes" id="UP000005824">
    <property type="component" value="Unassembled WGS sequence"/>
</dbReference>
<dbReference type="Pfam" id="PF20434">
    <property type="entry name" value="BD-FAE"/>
    <property type="match status" value="1"/>
</dbReference>
<keyword evidence="2" id="KW-0812">Transmembrane</keyword>
<comment type="caution">
    <text evidence="4">The sequence shown here is derived from an EMBL/GenBank/DDBJ whole genome shotgun (WGS) entry which is preliminary data.</text>
</comment>
<dbReference type="InParanoid" id="B4D8U8"/>
<evidence type="ECO:0000313" key="5">
    <source>
        <dbReference type="Proteomes" id="UP000005824"/>
    </source>
</evidence>
<gene>
    <name evidence="4" type="ORF">CfE428DRAFT_5338</name>
</gene>
<dbReference type="RefSeq" id="WP_006982659.1">
    <property type="nucleotide sequence ID" value="NZ_ABVL01000023.1"/>
</dbReference>
<dbReference type="eggNOG" id="COG0657">
    <property type="taxonomic scope" value="Bacteria"/>
</dbReference>
<reference evidence="4 5" key="1">
    <citation type="journal article" date="2011" name="J. Bacteriol.">
        <title>Genome sequence of Chthoniobacter flavus Ellin428, an aerobic heterotrophic soil bacterium.</title>
        <authorList>
            <person name="Kant R."/>
            <person name="van Passel M.W."/>
            <person name="Palva A."/>
            <person name="Lucas S."/>
            <person name="Lapidus A."/>
            <person name="Glavina Del Rio T."/>
            <person name="Dalin E."/>
            <person name="Tice H."/>
            <person name="Bruce D."/>
            <person name="Goodwin L."/>
            <person name="Pitluck S."/>
            <person name="Larimer F.W."/>
            <person name="Land M.L."/>
            <person name="Hauser L."/>
            <person name="Sangwan P."/>
            <person name="de Vos W.M."/>
            <person name="Janssen P.H."/>
            <person name="Smidt H."/>
        </authorList>
    </citation>
    <scope>NUCLEOTIDE SEQUENCE [LARGE SCALE GENOMIC DNA]</scope>
    <source>
        <strain evidence="4 5">Ellin428</strain>
    </source>
</reference>
<keyword evidence="2" id="KW-0472">Membrane</keyword>
<feature type="transmembrane region" description="Helical" evidence="2">
    <location>
        <begin position="42"/>
        <end position="59"/>
    </location>
</feature>
<feature type="transmembrane region" description="Helical" evidence="2">
    <location>
        <begin position="66"/>
        <end position="86"/>
    </location>
</feature>
<dbReference type="Gene3D" id="3.40.50.1820">
    <property type="entry name" value="alpha/beta hydrolase"/>
    <property type="match status" value="1"/>
</dbReference>
<dbReference type="PANTHER" id="PTHR48081">
    <property type="entry name" value="AB HYDROLASE SUPERFAMILY PROTEIN C4A8.06C"/>
    <property type="match status" value="1"/>
</dbReference>
<organism evidence="4 5">
    <name type="scientific">Chthoniobacter flavus Ellin428</name>
    <dbReference type="NCBI Taxonomy" id="497964"/>
    <lineage>
        <taxon>Bacteria</taxon>
        <taxon>Pseudomonadati</taxon>
        <taxon>Verrucomicrobiota</taxon>
        <taxon>Spartobacteria</taxon>
        <taxon>Chthoniobacterales</taxon>
        <taxon>Chthoniobacteraceae</taxon>
        <taxon>Chthoniobacter</taxon>
    </lineage>
</organism>
<keyword evidence="2" id="KW-1133">Transmembrane helix</keyword>
<dbReference type="SUPFAM" id="SSF53474">
    <property type="entry name" value="alpha/beta-Hydrolases"/>
    <property type="match status" value="1"/>
</dbReference>
<keyword evidence="5" id="KW-1185">Reference proteome</keyword>
<evidence type="ECO:0000256" key="2">
    <source>
        <dbReference type="SAM" id="Phobius"/>
    </source>
</evidence>
<accession>B4D8U8</accession>
<name>B4D8U8_9BACT</name>
<dbReference type="InterPro" id="IPR050300">
    <property type="entry name" value="GDXG_lipolytic_enzyme"/>
</dbReference>
<feature type="domain" description="BD-FAE-like" evidence="3">
    <location>
        <begin position="153"/>
        <end position="341"/>
    </location>
</feature>